<keyword evidence="3" id="KW-0378">Hydrolase</keyword>
<organism evidence="7 8">
    <name type="scientific">Mesotoga prima</name>
    <dbReference type="NCBI Taxonomy" id="1184387"/>
    <lineage>
        <taxon>Bacteria</taxon>
        <taxon>Thermotogati</taxon>
        <taxon>Thermotogota</taxon>
        <taxon>Thermotogae</taxon>
        <taxon>Kosmotogales</taxon>
        <taxon>Kosmotogaceae</taxon>
        <taxon>Mesotoga</taxon>
    </lineage>
</organism>
<evidence type="ECO:0000256" key="4">
    <source>
        <dbReference type="ARBA" id="ARBA00023049"/>
    </source>
</evidence>
<protein>
    <submittedName>
        <fullName evidence="7">Peptidase U62 modulator of DNA gyrase</fullName>
    </submittedName>
</protein>
<evidence type="ECO:0000259" key="6">
    <source>
        <dbReference type="Pfam" id="PF19289"/>
    </source>
</evidence>
<dbReference type="InterPro" id="IPR002510">
    <property type="entry name" value="Metalloprtase-TldD/E_N"/>
</dbReference>
<keyword evidence="2" id="KW-0645">Protease</keyword>
<evidence type="ECO:0000256" key="3">
    <source>
        <dbReference type="ARBA" id="ARBA00022801"/>
    </source>
</evidence>
<dbReference type="GO" id="GO:0006508">
    <property type="term" value="P:proteolysis"/>
    <property type="evidence" value="ECO:0007669"/>
    <property type="project" value="UniProtKB-KW"/>
</dbReference>
<evidence type="ECO:0000256" key="1">
    <source>
        <dbReference type="ARBA" id="ARBA00005836"/>
    </source>
</evidence>
<reference evidence="8" key="1">
    <citation type="journal article" date="2015" name="MBio">
        <title>Genome-Resolved Metagenomic Analysis Reveals Roles for Candidate Phyla and Other Microbial Community Members in Biogeochemical Transformations in Oil Reservoirs.</title>
        <authorList>
            <person name="Hu P."/>
            <person name="Tom L."/>
            <person name="Singh A."/>
            <person name="Thomas B.C."/>
            <person name="Baker B.J."/>
            <person name="Piceno Y.M."/>
            <person name="Andersen G.L."/>
            <person name="Banfield J.F."/>
        </authorList>
    </citation>
    <scope>NUCLEOTIDE SEQUENCE [LARGE SCALE GENOMIC DNA]</scope>
</reference>
<dbReference type="PANTHER" id="PTHR30624">
    <property type="entry name" value="UNCHARACTERIZED PROTEIN TLDD AND PMBA"/>
    <property type="match status" value="1"/>
</dbReference>
<evidence type="ECO:0000259" key="5">
    <source>
        <dbReference type="Pfam" id="PF01523"/>
    </source>
</evidence>
<dbReference type="AlphaFoldDB" id="A0A101HQ23"/>
<sequence length="446" mass="49998">MFDFPEYVYSDVRVEEVSNSNIVVTLGRTDNMKEQKYVAAFIRIFDGERWYFSSTTDLNSVQGEIYRLADLAKKNPSIEANQIVQKFQVNKGSFLRFEKSSDISTIPLKEKHDILSTYFPIVEESGLVRFWRGQYIDQRVVKSFFSSKGADLKFDYQRVGFRMLYQMADGEEQLMDRFDLAGNELESIKELAEDVRKSVEASEYFIRSAKSVIPGRYPVVLSPEAAGVFAHESFGHKSESDFMLGDETMMKEWKIGRKVGSEILSIVDDGNKPGVGNVVFDDEGTKAEETYLIKNGCLSGRLHSAETAAALDEELTGNARAVSFEFEPVVRMTTTYILPGRLSFDELLSGIKEGLYVDSLNHGSGMSTFTLAPCRAYMIRDGKIAEPVKISVVTGSVFQTLNEIEGLTEEFKLLSFALGGCGKMEQYPLPVGFGGPYVRVRSLNAH</sequence>
<dbReference type="InterPro" id="IPR045569">
    <property type="entry name" value="Metalloprtase-TldD/E_C"/>
</dbReference>
<comment type="caution">
    <text evidence="7">The sequence shown here is derived from an EMBL/GenBank/DDBJ whole genome shotgun (WGS) entry which is preliminary data.</text>
</comment>
<feature type="domain" description="Metalloprotease TldD/E N-terminal" evidence="5">
    <location>
        <begin position="11"/>
        <end position="74"/>
    </location>
</feature>
<dbReference type="InterPro" id="IPR036059">
    <property type="entry name" value="TldD/PmbA_sf"/>
</dbReference>
<dbReference type="Proteomes" id="UP000054092">
    <property type="component" value="Unassembled WGS sequence"/>
</dbReference>
<dbReference type="Gene3D" id="3.30.2290.10">
    <property type="entry name" value="PmbA/TldD superfamily"/>
    <property type="match status" value="1"/>
</dbReference>
<proteinExistence type="inferred from homology"/>
<keyword evidence="4" id="KW-0482">Metalloprotease</keyword>
<dbReference type="GO" id="GO:0008237">
    <property type="term" value="F:metallopeptidase activity"/>
    <property type="evidence" value="ECO:0007669"/>
    <property type="project" value="UniProtKB-KW"/>
</dbReference>
<gene>
    <name evidence="7" type="ORF">XD94_0660</name>
</gene>
<dbReference type="GO" id="GO:0005829">
    <property type="term" value="C:cytosol"/>
    <property type="evidence" value="ECO:0007669"/>
    <property type="project" value="TreeGrafter"/>
</dbReference>
<evidence type="ECO:0000313" key="8">
    <source>
        <dbReference type="Proteomes" id="UP000054092"/>
    </source>
</evidence>
<evidence type="ECO:0000256" key="2">
    <source>
        <dbReference type="ARBA" id="ARBA00022670"/>
    </source>
</evidence>
<dbReference type="InterPro" id="IPR051463">
    <property type="entry name" value="Peptidase_U62_metallo"/>
</dbReference>
<dbReference type="SUPFAM" id="SSF111283">
    <property type="entry name" value="Putative modulator of DNA gyrase, PmbA/TldD"/>
    <property type="match status" value="1"/>
</dbReference>
<feature type="domain" description="Metalloprotease TldD/E C-terminal" evidence="6">
    <location>
        <begin position="214"/>
        <end position="444"/>
    </location>
</feature>
<accession>A0A101HQ23</accession>
<evidence type="ECO:0000313" key="7">
    <source>
        <dbReference type="EMBL" id="KUK81002.1"/>
    </source>
</evidence>
<dbReference type="PANTHER" id="PTHR30624:SF0">
    <property type="entry name" value="METALLOPROTEASE SLR0863"/>
    <property type="match status" value="1"/>
</dbReference>
<dbReference type="Pfam" id="PF01523">
    <property type="entry name" value="PmbA_TldD_1st"/>
    <property type="match status" value="1"/>
</dbReference>
<dbReference type="PATRIC" id="fig|1184387.3.peg.1018"/>
<dbReference type="EMBL" id="LGGP01000090">
    <property type="protein sequence ID" value="KUK81002.1"/>
    <property type="molecule type" value="Genomic_DNA"/>
</dbReference>
<comment type="similarity">
    <text evidence="1">Belongs to the peptidase U62 family.</text>
</comment>
<dbReference type="InterPro" id="IPR035068">
    <property type="entry name" value="TldD/PmbA_N"/>
</dbReference>
<name>A0A101HQ23_9BACT</name>
<dbReference type="Pfam" id="PF19289">
    <property type="entry name" value="PmbA_TldD_3rd"/>
    <property type="match status" value="1"/>
</dbReference>